<protein>
    <submittedName>
        <fullName evidence="3">Peptidoglycan/LPS O-acetylase OafA/YrhL, contains acyltransferase and SGNH-hydrolase domains</fullName>
    </submittedName>
</protein>
<feature type="transmembrane region" description="Helical" evidence="1">
    <location>
        <begin position="137"/>
        <end position="158"/>
    </location>
</feature>
<feature type="transmembrane region" description="Helical" evidence="1">
    <location>
        <begin position="7"/>
        <end position="25"/>
    </location>
</feature>
<keyword evidence="3" id="KW-0378">Hydrolase</keyword>
<evidence type="ECO:0000313" key="4">
    <source>
        <dbReference type="Proteomes" id="UP000094844"/>
    </source>
</evidence>
<dbReference type="GO" id="GO:0016747">
    <property type="term" value="F:acyltransferase activity, transferring groups other than amino-acyl groups"/>
    <property type="evidence" value="ECO:0007669"/>
    <property type="project" value="InterPro"/>
</dbReference>
<dbReference type="GO" id="GO:0016787">
    <property type="term" value="F:hydrolase activity"/>
    <property type="evidence" value="ECO:0007669"/>
    <property type="project" value="UniProtKB-KW"/>
</dbReference>
<keyword evidence="1" id="KW-0472">Membrane</keyword>
<dbReference type="InterPro" id="IPR002656">
    <property type="entry name" value="Acyl_transf_3_dom"/>
</dbReference>
<dbReference type="InterPro" id="IPR050879">
    <property type="entry name" value="Acyltransferase_3"/>
</dbReference>
<feature type="domain" description="Acyltransferase 3" evidence="2">
    <location>
        <begin position="5"/>
        <end position="335"/>
    </location>
</feature>
<feature type="transmembrane region" description="Helical" evidence="1">
    <location>
        <begin position="165"/>
        <end position="183"/>
    </location>
</feature>
<name>A0A1C6YXD2_HAFAL</name>
<dbReference type="PANTHER" id="PTHR23028">
    <property type="entry name" value="ACETYLTRANSFERASE"/>
    <property type="match status" value="1"/>
</dbReference>
<feature type="transmembrane region" description="Helical" evidence="1">
    <location>
        <begin position="318"/>
        <end position="338"/>
    </location>
</feature>
<keyword evidence="1" id="KW-0812">Transmembrane</keyword>
<evidence type="ECO:0000313" key="3">
    <source>
        <dbReference type="EMBL" id="SCM51451.1"/>
    </source>
</evidence>
<accession>A0A1C6YXD2</accession>
<dbReference type="RefSeq" id="WP_023281007.1">
    <property type="nucleotide sequence ID" value="NZ_FMIQ01000011.1"/>
</dbReference>
<feature type="transmembrane region" description="Helical" evidence="1">
    <location>
        <begin position="37"/>
        <end position="55"/>
    </location>
</feature>
<proteinExistence type="predicted"/>
<dbReference type="EMBL" id="FMIQ01000011">
    <property type="protein sequence ID" value="SCM51451.1"/>
    <property type="molecule type" value="Genomic_DNA"/>
</dbReference>
<dbReference type="PANTHER" id="PTHR23028:SF131">
    <property type="entry name" value="BLR2367 PROTEIN"/>
    <property type="match status" value="1"/>
</dbReference>
<dbReference type="Proteomes" id="UP000094844">
    <property type="component" value="Unassembled WGS sequence"/>
</dbReference>
<keyword evidence="3" id="KW-0808">Transferase</keyword>
<dbReference type="Pfam" id="PF01757">
    <property type="entry name" value="Acyl_transf_3"/>
    <property type="match status" value="1"/>
</dbReference>
<keyword evidence="1" id="KW-1133">Transmembrane helix</keyword>
<sequence length="360" mass="41430">MKRIESLDIFRGICAILVMFIHIRVSGTVTELPISRNAYAFVDFFFILSGFVIAMKYTNTSTTFKNYITTRFFRIYPLFFVLMTVSVVNESLKYIANTKLGIEFGASPFTGGSSPEFIPYYYTLTQAWLPWVKSNGFLYPSWSISIEFYMYIVLWVLISHRYFKASTVIFLLASLSIAIINHRESYPNDVMRGMICIPLGALAFYIKDYIKKMPYMEIPMIIACYFAVTQEYSFKFIGVSISFFITIIIFSHDSGVISKVIINRFMKYLGKLSYSIYLSHSIVLYFFVLISIIIGKVLGLNFSHYEGSSRIIDFGNVIFNNIFILLALISTICVSHITNKYIEAPFMKLAKRNKLKAVTE</sequence>
<dbReference type="AlphaFoldDB" id="A0A1C6YXD2"/>
<feature type="transmembrane region" description="Helical" evidence="1">
    <location>
        <begin position="236"/>
        <end position="262"/>
    </location>
</feature>
<dbReference type="GO" id="GO:0000271">
    <property type="term" value="P:polysaccharide biosynthetic process"/>
    <property type="evidence" value="ECO:0007669"/>
    <property type="project" value="TreeGrafter"/>
</dbReference>
<organism evidence="3 4">
    <name type="scientific">Hafnia alvei</name>
    <dbReference type="NCBI Taxonomy" id="569"/>
    <lineage>
        <taxon>Bacteria</taxon>
        <taxon>Pseudomonadati</taxon>
        <taxon>Pseudomonadota</taxon>
        <taxon>Gammaproteobacteria</taxon>
        <taxon>Enterobacterales</taxon>
        <taxon>Hafniaceae</taxon>
        <taxon>Hafnia</taxon>
    </lineage>
</organism>
<feature type="transmembrane region" description="Helical" evidence="1">
    <location>
        <begin position="274"/>
        <end position="298"/>
    </location>
</feature>
<dbReference type="GO" id="GO:0016020">
    <property type="term" value="C:membrane"/>
    <property type="evidence" value="ECO:0007669"/>
    <property type="project" value="TreeGrafter"/>
</dbReference>
<dbReference type="OrthoDB" id="9767863at2"/>
<keyword evidence="3" id="KW-0012">Acyltransferase</keyword>
<feature type="transmembrane region" description="Helical" evidence="1">
    <location>
        <begin position="75"/>
        <end position="96"/>
    </location>
</feature>
<feature type="transmembrane region" description="Helical" evidence="1">
    <location>
        <begin position="189"/>
        <end position="206"/>
    </location>
</feature>
<evidence type="ECO:0000259" key="2">
    <source>
        <dbReference type="Pfam" id="PF01757"/>
    </source>
</evidence>
<reference evidence="3 4" key="1">
    <citation type="submission" date="2016-09" db="EMBL/GenBank/DDBJ databases">
        <authorList>
            <person name="Capua I."/>
            <person name="De Benedictis P."/>
            <person name="Joannis T."/>
            <person name="Lombin L.H."/>
            <person name="Cattoli G."/>
        </authorList>
    </citation>
    <scope>NUCLEOTIDE SEQUENCE [LARGE SCALE GENOMIC DNA]</scope>
    <source>
        <strain evidence="3 4">GB001</strain>
    </source>
</reference>
<evidence type="ECO:0000256" key="1">
    <source>
        <dbReference type="SAM" id="Phobius"/>
    </source>
</evidence>
<gene>
    <name evidence="3" type="ORF">BN1044_00913</name>
</gene>